<dbReference type="Proteomes" id="UP000528457">
    <property type="component" value="Unassembled WGS sequence"/>
</dbReference>
<evidence type="ECO:0000313" key="3">
    <source>
        <dbReference type="Proteomes" id="UP000528457"/>
    </source>
</evidence>
<sequence length="183" mass="20536">MNNNNEINRASNEILDKKWHLATDAHEVSLTELEFALFRISEAFERWQSDCLACCVEGNFSGTDNALLHMIRMHDRPKSISDLARLLNRDDLSNLQYSLRKMSKAGLIEKAKGDSKKGVTYQVTEQGMEVTDRYARYRQELLLSLTNSIAGFESKLNGATQALNLMVGMYDQAACVAASHKGS</sequence>
<dbReference type="InterPro" id="IPR036388">
    <property type="entry name" value="WH-like_DNA-bd_sf"/>
</dbReference>
<dbReference type="RefSeq" id="WP_166843518.1">
    <property type="nucleotide sequence ID" value="NZ_JAAONY010000005.1"/>
</dbReference>
<protein>
    <submittedName>
        <fullName evidence="2">Putative MarR family transcription regulator</fullName>
    </submittedName>
</protein>
<keyword evidence="3" id="KW-1185">Reference proteome</keyword>
<dbReference type="EMBL" id="JACHHT010000005">
    <property type="protein sequence ID" value="MBB6523779.1"/>
    <property type="molecule type" value="Genomic_DNA"/>
</dbReference>
<feature type="domain" description="HTH marR-type" evidence="1">
    <location>
        <begin position="61"/>
        <end position="127"/>
    </location>
</feature>
<dbReference type="Pfam" id="PF13463">
    <property type="entry name" value="HTH_27"/>
    <property type="match status" value="1"/>
</dbReference>
<organism evidence="2 3">
    <name type="scientific">Pseudoteredinibacter isoporae</name>
    <dbReference type="NCBI Taxonomy" id="570281"/>
    <lineage>
        <taxon>Bacteria</taxon>
        <taxon>Pseudomonadati</taxon>
        <taxon>Pseudomonadota</taxon>
        <taxon>Gammaproteobacteria</taxon>
        <taxon>Cellvibrionales</taxon>
        <taxon>Cellvibrionaceae</taxon>
        <taxon>Pseudoteredinibacter</taxon>
    </lineage>
</organism>
<dbReference type="GO" id="GO:0003700">
    <property type="term" value="F:DNA-binding transcription factor activity"/>
    <property type="evidence" value="ECO:0007669"/>
    <property type="project" value="InterPro"/>
</dbReference>
<dbReference type="SUPFAM" id="SSF46785">
    <property type="entry name" value="Winged helix' DNA-binding domain"/>
    <property type="match status" value="1"/>
</dbReference>
<evidence type="ECO:0000313" key="2">
    <source>
        <dbReference type="EMBL" id="MBB6523779.1"/>
    </source>
</evidence>
<reference evidence="2 3" key="1">
    <citation type="submission" date="2020-08" db="EMBL/GenBank/DDBJ databases">
        <title>Genomic Encyclopedia of Type Strains, Phase IV (KMG-IV): sequencing the most valuable type-strain genomes for metagenomic binning, comparative biology and taxonomic classification.</title>
        <authorList>
            <person name="Goeker M."/>
        </authorList>
    </citation>
    <scope>NUCLEOTIDE SEQUENCE [LARGE SCALE GENOMIC DNA]</scope>
    <source>
        <strain evidence="2 3">DSM 22368</strain>
    </source>
</reference>
<dbReference type="InParanoid" id="A0A7X0JWY4"/>
<dbReference type="Gene3D" id="1.10.10.10">
    <property type="entry name" value="Winged helix-like DNA-binding domain superfamily/Winged helix DNA-binding domain"/>
    <property type="match status" value="1"/>
</dbReference>
<evidence type="ECO:0000259" key="1">
    <source>
        <dbReference type="Pfam" id="PF13463"/>
    </source>
</evidence>
<proteinExistence type="predicted"/>
<dbReference type="InterPro" id="IPR036390">
    <property type="entry name" value="WH_DNA-bd_sf"/>
</dbReference>
<dbReference type="AlphaFoldDB" id="A0A7X0JWY4"/>
<dbReference type="InterPro" id="IPR000835">
    <property type="entry name" value="HTH_MarR-typ"/>
</dbReference>
<accession>A0A7X0JWY4</accession>
<comment type="caution">
    <text evidence="2">The sequence shown here is derived from an EMBL/GenBank/DDBJ whole genome shotgun (WGS) entry which is preliminary data.</text>
</comment>
<name>A0A7X0JWY4_9GAMM</name>
<gene>
    <name evidence="2" type="ORF">HNR48_004094</name>
</gene>